<dbReference type="InterPro" id="IPR011041">
    <property type="entry name" value="Quinoprot_gluc/sorb_DH_b-prop"/>
</dbReference>
<accession>A0A4Q0SXW7</accession>
<proteinExistence type="predicted"/>
<gene>
    <name evidence="1" type="ORF">GRAN_2584</name>
</gene>
<reference evidence="1 2" key="1">
    <citation type="submission" date="2018-11" db="EMBL/GenBank/DDBJ databases">
        <authorList>
            <person name="Mardanov A.V."/>
            <person name="Ravin N.V."/>
            <person name="Dedysh S.N."/>
        </authorList>
    </citation>
    <scope>NUCLEOTIDE SEQUENCE [LARGE SCALE GENOMIC DNA]</scope>
    <source>
        <strain evidence="1 2">AF10</strain>
    </source>
</reference>
<dbReference type="SUPFAM" id="SSF50952">
    <property type="entry name" value="Soluble quinoprotein glucose dehydrogenase"/>
    <property type="match status" value="1"/>
</dbReference>
<comment type="caution">
    <text evidence="1">The sequence shown here is derived from an EMBL/GenBank/DDBJ whole genome shotgun (WGS) entry which is preliminary data.</text>
</comment>
<evidence type="ECO:0000313" key="2">
    <source>
        <dbReference type="Proteomes" id="UP000289437"/>
    </source>
</evidence>
<dbReference type="InterPro" id="IPR015943">
    <property type="entry name" value="WD40/YVTN_repeat-like_dom_sf"/>
</dbReference>
<dbReference type="EMBL" id="RDSM01000002">
    <property type="protein sequence ID" value="RXH55727.1"/>
    <property type="molecule type" value="Genomic_DNA"/>
</dbReference>
<name>A0A4Q0SXW7_9BACT</name>
<dbReference type="SUPFAM" id="SSF63829">
    <property type="entry name" value="Calcium-dependent phosphotriesterase"/>
    <property type="match status" value="1"/>
</dbReference>
<dbReference type="AlphaFoldDB" id="A0A4Q0SXW7"/>
<sequence length="734" mass="76086">MGLGLASGSALAQGTKLWTVGRYEELERGSTNGVAIRNDGRLESAPATSLIYTTTGNYVWSVAGDAAGNAYLGTGGTVSGSATVMRVGVDGKATKIFEGKELGVQSVRVGGDGAVYVATSPDGKVYRVTKEGGPPLVVFDPAATAEKSKYLWDLAVGKGDEVYVAAGAPAAVYRVTGGKAELLFKTADQHIRCLLMSRTGMLWAGTDGGGVVYRVDPRQTGAKPFAMYAAAQREVTALAEDEAGNVYVSAVGSKTGTSLPPLPVTGAVGVTVTFVQPSSTGAVSGSALVPDGSELYRIAADGTPSRLLSLKEDVVYGLAVRDGALIATTGNRGRVYRVDLAMAGRYADIAHLEASQGTALATVAGGGLLIGTSNSGKLYRLGGVAKTATYTSEVFDAGGFTHWGRAEVRAEGTGYGMFVRVGNVPSPVEGWSDWIKLDGGAGKVPDGRYAQWKVDLGNRQSGVEAVGLNYLPRNVAPVVDDVAVQMGARIAPGTGATASTTVQVAFPAPVPTGMATGFTLPTGDAGTGPLTGQKDRTALTVRWSAHDDNGDDMMFAVWCRGVGEKNFRLIKDKISDRFYSFDAVTLPDGPYVLKVVASDGPSHTDQETMTGERVSGVFVVDTTAPVVSVLKAAVSAAGARPIGGRVTIEASFEAVDATSPIGHAEYSLDAGPWQYVEPVGKLSDGLKESYRFTVPVDLLAGGSSAGVTDPAEHVLAIRVYDRFENVASEKVVVH</sequence>
<organism evidence="1 2">
    <name type="scientific">Granulicella sibirica</name>
    <dbReference type="NCBI Taxonomy" id="2479048"/>
    <lineage>
        <taxon>Bacteria</taxon>
        <taxon>Pseudomonadati</taxon>
        <taxon>Acidobacteriota</taxon>
        <taxon>Terriglobia</taxon>
        <taxon>Terriglobales</taxon>
        <taxon>Acidobacteriaceae</taxon>
        <taxon>Granulicella</taxon>
    </lineage>
</organism>
<dbReference type="Gene3D" id="2.130.10.10">
    <property type="entry name" value="YVTN repeat-like/Quinoprotein amine dehydrogenase"/>
    <property type="match status" value="1"/>
</dbReference>
<protein>
    <submittedName>
        <fullName evidence="1">Uncharacterized protein</fullName>
    </submittedName>
</protein>
<dbReference type="Proteomes" id="UP000289437">
    <property type="component" value="Unassembled WGS sequence"/>
</dbReference>
<evidence type="ECO:0000313" key="1">
    <source>
        <dbReference type="EMBL" id="RXH55727.1"/>
    </source>
</evidence>
<reference evidence="2" key="2">
    <citation type="submission" date="2019-02" db="EMBL/GenBank/DDBJ databases">
        <title>Granulicella sibirica sp. nov., a psychrotolerant acidobacterium isolated from an organic soil layer in forested tundra, West Siberia.</title>
        <authorList>
            <person name="Oshkin I.Y."/>
            <person name="Kulichevskaya I.S."/>
            <person name="Rijpstra W.I.C."/>
            <person name="Sinninghe Damste J.S."/>
            <person name="Rakitin A.L."/>
            <person name="Ravin N.V."/>
            <person name="Dedysh S.N."/>
        </authorList>
    </citation>
    <scope>NUCLEOTIDE SEQUENCE [LARGE SCALE GENOMIC DNA]</scope>
    <source>
        <strain evidence="2">AF10</strain>
    </source>
</reference>
<keyword evidence="2" id="KW-1185">Reference proteome</keyword>